<dbReference type="AlphaFoldDB" id="F3CEY1"/>
<proteinExistence type="predicted"/>
<accession>F3CEY1</accession>
<comment type="caution">
    <text evidence="1">The sequence shown here is derived from an EMBL/GenBank/DDBJ whole genome shotgun (WGS) entry which is preliminary data.</text>
</comment>
<dbReference type="HOGENOM" id="CLU_3226584_0_0_6"/>
<dbReference type="EMBL" id="ADWY01002086">
    <property type="protein sequence ID" value="EGH17823.1"/>
    <property type="molecule type" value="Genomic_DNA"/>
</dbReference>
<dbReference type="Proteomes" id="UP000005466">
    <property type="component" value="Unassembled WGS sequence"/>
</dbReference>
<organism evidence="1 2">
    <name type="scientific">Pseudomonas savastanoi pv. glycinea str. race 4</name>
    <dbReference type="NCBI Taxonomy" id="875330"/>
    <lineage>
        <taxon>Bacteria</taxon>
        <taxon>Pseudomonadati</taxon>
        <taxon>Pseudomonadota</taxon>
        <taxon>Gammaproteobacteria</taxon>
        <taxon>Pseudomonadales</taxon>
        <taxon>Pseudomonadaceae</taxon>
        <taxon>Pseudomonas</taxon>
    </lineage>
</organism>
<name>F3CEY1_PSESG</name>
<evidence type="ECO:0000313" key="1">
    <source>
        <dbReference type="EMBL" id="EGH17823.1"/>
    </source>
</evidence>
<protein>
    <submittedName>
        <fullName evidence="1">Uncharacterized protein</fullName>
    </submittedName>
</protein>
<evidence type="ECO:0000313" key="2">
    <source>
        <dbReference type="Proteomes" id="UP000005466"/>
    </source>
</evidence>
<feature type="non-terminal residue" evidence="1">
    <location>
        <position position="1"/>
    </location>
</feature>
<sequence length="43" mass="4661">TIMLQQQIADRAVNGFLHSGAAASGAYCFFDSHTADLNTKYLL</sequence>
<reference evidence="1 2" key="1">
    <citation type="journal article" date="2011" name="PLoS Pathog.">
        <title>Dynamic evolution of pathogenicity revealed by sequencing and comparative genomics of 19 Pseudomonas syringae isolates.</title>
        <authorList>
            <person name="Baltrus D.A."/>
            <person name="Nishimura M.T."/>
            <person name="Romanchuk A."/>
            <person name="Chang J.H."/>
            <person name="Mukhtar M.S."/>
            <person name="Cherkis K."/>
            <person name="Roach J."/>
            <person name="Grant S.R."/>
            <person name="Jones C.D."/>
            <person name="Dangl J.L."/>
        </authorList>
    </citation>
    <scope>NUCLEOTIDE SEQUENCE [LARGE SCALE GENOMIC DNA]</scope>
    <source>
        <strain evidence="2">race 4</strain>
    </source>
</reference>
<gene>
    <name evidence="1" type="ORF">Pgy4_33236</name>
</gene>